<dbReference type="Proteomes" id="UP000478052">
    <property type="component" value="Unassembled WGS sequence"/>
</dbReference>
<comment type="caution">
    <text evidence="2">The sequence shown here is derived from an EMBL/GenBank/DDBJ whole genome shotgun (WGS) entry which is preliminary data.</text>
</comment>
<protein>
    <submittedName>
        <fullName evidence="2">SWIM-type domain-containing protein</fullName>
    </submittedName>
</protein>
<sequence length="162" mass="18880">MTNNREIVQCLNIIKTDHSIKLIGKTFEKKMALYDNPADTSTFDIYTVDALSNVIKCWDYLEIKKKIMIIKHDNILVAMPILHTSLLFGFLIMWVVVHFVNDNAAEAVPETWYKKINKTCAWPIVSKNSIKHIVKQDYPDENNYKWYPARVLGRKYATLEEA</sequence>
<keyword evidence="1" id="KW-1133">Transmembrane helix</keyword>
<reference evidence="2 3" key="1">
    <citation type="submission" date="2019-08" db="EMBL/GenBank/DDBJ databases">
        <title>Whole genome of Aphis craccivora.</title>
        <authorList>
            <person name="Voronova N.V."/>
            <person name="Shulinski R.S."/>
            <person name="Bandarenka Y.V."/>
            <person name="Zhorov D.G."/>
            <person name="Warner D."/>
        </authorList>
    </citation>
    <scope>NUCLEOTIDE SEQUENCE [LARGE SCALE GENOMIC DNA]</scope>
    <source>
        <strain evidence="2">180601</strain>
        <tissue evidence="2">Whole Body</tissue>
    </source>
</reference>
<evidence type="ECO:0000313" key="2">
    <source>
        <dbReference type="EMBL" id="KAF0748542.1"/>
    </source>
</evidence>
<keyword evidence="1" id="KW-0812">Transmembrane</keyword>
<name>A0A6G0Y3V1_APHCR</name>
<accession>A0A6G0Y3V1</accession>
<evidence type="ECO:0000313" key="3">
    <source>
        <dbReference type="Proteomes" id="UP000478052"/>
    </source>
</evidence>
<keyword evidence="3" id="KW-1185">Reference proteome</keyword>
<evidence type="ECO:0000256" key="1">
    <source>
        <dbReference type="SAM" id="Phobius"/>
    </source>
</evidence>
<feature type="transmembrane region" description="Helical" evidence="1">
    <location>
        <begin position="75"/>
        <end position="97"/>
    </location>
</feature>
<keyword evidence="1" id="KW-0472">Membrane</keyword>
<dbReference type="OrthoDB" id="6627803at2759"/>
<proteinExistence type="predicted"/>
<dbReference type="AlphaFoldDB" id="A0A6G0Y3V1"/>
<gene>
    <name evidence="2" type="ORF">FWK35_00025902</name>
</gene>
<dbReference type="EMBL" id="VUJU01006436">
    <property type="protein sequence ID" value="KAF0748542.1"/>
    <property type="molecule type" value="Genomic_DNA"/>
</dbReference>
<organism evidence="2 3">
    <name type="scientific">Aphis craccivora</name>
    <name type="common">Cowpea aphid</name>
    <dbReference type="NCBI Taxonomy" id="307492"/>
    <lineage>
        <taxon>Eukaryota</taxon>
        <taxon>Metazoa</taxon>
        <taxon>Ecdysozoa</taxon>
        <taxon>Arthropoda</taxon>
        <taxon>Hexapoda</taxon>
        <taxon>Insecta</taxon>
        <taxon>Pterygota</taxon>
        <taxon>Neoptera</taxon>
        <taxon>Paraneoptera</taxon>
        <taxon>Hemiptera</taxon>
        <taxon>Sternorrhyncha</taxon>
        <taxon>Aphidomorpha</taxon>
        <taxon>Aphidoidea</taxon>
        <taxon>Aphididae</taxon>
        <taxon>Aphidini</taxon>
        <taxon>Aphis</taxon>
        <taxon>Aphis</taxon>
    </lineage>
</organism>